<dbReference type="PROSITE" id="PS50404">
    <property type="entry name" value="GST_NTER"/>
    <property type="match status" value="1"/>
</dbReference>
<dbReference type="STRING" id="77044.A0A1S7UMJ9"/>
<dbReference type="CDD" id="cd00570">
    <property type="entry name" value="GST_N_family"/>
    <property type="match status" value="1"/>
</dbReference>
<dbReference type="Proteomes" id="UP000054516">
    <property type="component" value="Unassembled WGS sequence"/>
</dbReference>
<dbReference type="Pfam" id="PF25907">
    <property type="entry name" value="DUF7962"/>
    <property type="match status" value="2"/>
</dbReference>
<sequence>MATPSDLPIVLYHYEHSPYARRVVWYLNLRGIPYSQCLQPRIMPRPDLELLGVSYRRIPVLSIGRDVYADSRLILEKLEALYPASAAHPGISAASAAAGGGGGGSGSGAERAALEQLLATRAADGGLFMRAVQCFPAAAFADAAFQRDRAALNGIDVDAPGAAPAPLSRAVLARQRPEALAVMRRWVRWLETGLLADGRTWILDSNTTSTAAAVAGGSGGGGGGGPSLADIEAAWVLHWVSGVPGALPADVLGPESAPRVVAWLARFAAAVAAAGRAAPAPAALGGEEAARRIAGSRFAEPEGEVLRTDPTVVVVGGALAKGAPVRLWPTDYGFSHKDSGKLVSVDDREYVIEAEGAFGSIRIHAPRHGFTISADKGGVSPKI</sequence>
<reference evidence="2" key="1">
    <citation type="submission" date="2016-03" db="EMBL/GenBank/DDBJ databases">
        <title>Draft genome sequence of Rosellinia necatrix.</title>
        <authorList>
            <person name="Kanematsu S."/>
        </authorList>
    </citation>
    <scope>NUCLEOTIDE SEQUENCE [LARGE SCALE GENOMIC DNA]</scope>
    <source>
        <strain evidence="2">W97</strain>
    </source>
</reference>
<dbReference type="EMBL" id="DF977456">
    <property type="protein sequence ID" value="GAP84574.2"/>
    <property type="molecule type" value="Genomic_DNA"/>
</dbReference>
<evidence type="ECO:0000313" key="3">
    <source>
        <dbReference type="Proteomes" id="UP000054516"/>
    </source>
</evidence>
<dbReference type="InterPro" id="IPR058268">
    <property type="entry name" value="DUF7962"/>
</dbReference>
<dbReference type="OrthoDB" id="202840at2759"/>
<feature type="domain" description="GST N-terminal" evidence="1">
    <location>
        <begin position="7"/>
        <end position="86"/>
    </location>
</feature>
<dbReference type="SUPFAM" id="SSF52833">
    <property type="entry name" value="Thioredoxin-like"/>
    <property type="match status" value="1"/>
</dbReference>
<dbReference type="InterPro" id="IPR036282">
    <property type="entry name" value="Glutathione-S-Trfase_C_sf"/>
</dbReference>
<dbReference type="AlphaFoldDB" id="A0A1S7UMJ9"/>
<evidence type="ECO:0000259" key="1">
    <source>
        <dbReference type="PROSITE" id="PS50404"/>
    </source>
</evidence>
<evidence type="ECO:0000313" key="2">
    <source>
        <dbReference type="EMBL" id="GAP84574.2"/>
    </source>
</evidence>
<gene>
    <name evidence="2" type="ORF">SAMD00023353_1100990</name>
</gene>
<dbReference type="GO" id="GO:0016740">
    <property type="term" value="F:transferase activity"/>
    <property type="evidence" value="ECO:0007669"/>
    <property type="project" value="UniProtKB-KW"/>
</dbReference>
<protein>
    <submittedName>
        <fullName evidence="2">Putative glutathione s-transferase</fullName>
    </submittedName>
</protein>
<dbReference type="OMA" id="IPYTQCL"/>
<dbReference type="InterPro" id="IPR036249">
    <property type="entry name" value="Thioredoxin-like_sf"/>
</dbReference>
<accession>A0A1S7UMJ9</accession>
<proteinExistence type="predicted"/>
<dbReference type="SUPFAM" id="SSF47616">
    <property type="entry name" value="GST C-terminal domain-like"/>
    <property type="match status" value="1"/>
</dbReference>
<dbReference type="InterPro" id="IPR004045">
    <property type="entry name" value="Glutathione_S-Trfase_N"/>
</dbReference>
<organism evidence="2">
    <name type="scientific">Rosellinia necatrix</name>
    <name type="common">White root-rot fungus</name>
    <dbReference type="NCBI Taxonomy" id="77044"/>
    <lineage>
        <taxon>Eukaryota</taxon>
        <taxon>Fungi</taxon>
        <taxon>Dikarya</taxon>
        <taxon>Ascomycota</taxon>
        <taxon>Pezizomycotina</taxon>
        <taxon>Sordariomycetes</taxon>
        <taxon>Xylariomycetidae</taxon>
        <taxon>Xylariales</taxon>
        <taxon>Xylariaceae</taxon>
        <taxon>Rosellinia</taxon>
    </lineage>
</organism>
<dbReference type="Gene3D" id="3.40.30.110">
    <property type="match status" value="2"/>
</dbReference>
<name>A0A1S7UMJ9_ROSNE</name>
<keyword evidence="2" id="KW-0808">Transferase</keyword>
<keyword evidence="3" id="KW-1185">Reference proteome</keyword>
<dbReference type="Pfam" id="PF13417">
    <property type="entry name" value="GST_N_3"/>
    <property type="match status" value="1"/>
</dbReference>